<gene>
    <name evidence="2" type="ORF">EV190_101767</name>
</gene>
<evidence type="ECO:0000313" key="3">
    <source>
        <dbReference type="Proteomes" id="UP000295281"/>
    </source>
</evidence>
<reference evidence="2 3" key="1">
    <citation type="submission" date="2019-03" db="EMBL/GenBank/DDBJ databases">
        <title>Genomic Encyclopedia of Type Strains, Phase IV (KMG-IV): sequencing the most valuable type-strain genomes for metagenomic binning, comparative biology and taxonomic classification.</title>
        <authorList>
            <person name="Goeker M."/>
        </authorList>
    </citation>
    <scope>NUCLEOTIDE SEQUENCE [LARGE SCALE GENOMIC DNA]</scope>
    <source>
        <strain evidence="2 3">DSM 46770</strain>
    </source>
</reference>
<keyword evidence="3" id="KW-1185">Reference proteome</keyword>
<organism evidence="2 3">
    <name type="scientific">Actinorugispora endophytica</name>
    <dbReference type="NCBI Taxonomy" id="1605990"/>
    <lineage>
        <taxon>Bacteria</taxon>
        <taxon>Bacillati</taxon>
        <taxon>Actinomycetota</taxon>
        <taxon>Actinomycetes</taxon>
        <taxon>Streptosporangiales</taxon>
        <taxon>Nocardiopsidaceae</taxon>
        <taxon>Actinorugispora</taxon>
    </lineage>
</organism>
<comment type="caution">
    <text evidence="2">The sequence shown here is derived from an EMBL/GenBank/DDBJ whole genome shotgun (WGS) entry which is preliminary data.</text>
</comment>
<dbReference type="EMBL" id="SNYN01000001">
    <property type="protein sequence ID" value="TDQ55440.1"/>
    <property type="molecule type" value="Genomic_DNA"/>
</dbReference>
<protein>
    <submittedName>
        <fullName evidence="2">Uncharacterized protein</fullName>
    </submittedName>
</protein>
<dbReference type="AlphaFoldDB" id="A0A4V3D9A7"/>
<feature type="transmembrane region" description="Helical" evidence="1">
    <location>
        <begin position="82"/>
        <end position="109"/>
    </location>
</feature>
<evidence type="ECO:0000256" key="1">
    <source>
        <dbReference type="SAM" id="Phobius"/>
    </source>
</evidence>
<name>A0A4V3D9A7_9ACTN</name>
<keyword evidence="1" id="KW-0472">Membrane</keyword>
<feature type="transmembrane region" description="Helical" evidence="1">
    <location>
        <begin position="129"/>
        <end position="148"/>
    </location>
</feature>
<sequence length="318" mass="32376">MNTTHPRRSHSGTGAPEPRLAAAAAAALTAIAVAAGPLLPGAADYTDAFVPPGLPVLAAALGTGGMLASLAGRRWGEASRTALLAVIGVAAVALLWTSGGLVFDLLRIASLVTGADVMPAEVDWPGVPVRLTALAAALLVAVAGLRFARATANACARCGRVPGAPPRTPARGPAVVAVVAALPYPVLKTLWMLGVNVGLASDDTFAHDALAWLPVLPVLVGLALSLALAHPRGFGAPRWLLLAGGWFSAVVLGTVGLPAAYVAGRTLLDDGLLTAIGGISSWVYVTFYLSWLLWAAALTCATWDYQQRTRGHCPACPG</sequence>
<proteinExistence type="predicted"/>
<feature type="transmembrane region" description="Helical" evidence="1">
    <location>
        <begin position="49"/>
        <end position="70"/>
    </location>
</feature>
<feature type="transmembrane region" description="Helical" evidence="1">
    <location>
        <begin position="282"/>
        <end position="303"/>
    </location>
</feature>
<feature type="transmembrane region" description="Helical" evidence="1">
    <location>
        <begin position="209"/>
        <end position="228"/>
    </location>
</feature>
<keyword evidence="1" id="KW-0812">Transmembrane</keyword>
<accession>A0A4V3D9A7</accession>
<evidence type="ECO:0000313" key="2">
    <source>
        <dbReference type="EMBL" id="TDQ55440.1"/>
    </source>
</evidence>
<feature type="transmembrane region" description="Helical" evidence="1">
    <location>
        <begin position="240"/>
        <end position="262"/>
    </location>
</feature>
<feature type="transmembrane region" description="Helical" evidence="1">
    <location>
        <begin position="169"/>
        <end position="187"/>
    </location>
</feature>
<feature type="transmembrane region" description="Helical" evidence="1">
    <location>
        <begin position="20"/>
        <end position="43"/>
    </location>
</feature>
<dbReference type="Proteomes" id="UP000295281">
    <property type="component" value="Unassembled WGS sequence"/>
</dbReference>
<dbReference type="OrthoDB" id="3690679at2"/>
<keyword evidence="1" id="KW-1133">Transmembrane helix</keyword>
<dbReference type="RefSeq" id="WP_133739957.1">
    <property type="nucleotide sequence ID" value="NZ_SNYN01000001.1"/>
</dbReference>